<sequence length="36" mass="3963">MYIGCPLILFIKSHTRIACSCSKFNKIFSGNISVLG</sequence>
<organism evidence="1">
    <name type="scientific">Arundo donax</name>
    <name type="common">Giant reed</name>
    <name type="synonym">Donax arundinaceus</name>
    <dbReference type="NCBI Taxonomy" id="35708"/>
    <lineage>
        <taxon>Eukaryota</taxon>
        <taxon>Viridiplantae</taxon>
        <taxon>Streptophyta</taxon>
        <taxon>Embryophyta</taxon>
        <taxon>Tracheophyta</taxon>
        <taxon>Spermatophyta</taxon>
        <taxon>Magnoliopsida</taxon>
        <taxon>Liliopsida</taxon>
        <taxon>Poales</taxon>
        <taxon>Poaceae</taxon>
        <taxon>PACMAD clade</taxon>
        <taxon>Arundinoideae</taxon>
        <taxon>Arundineae</taxon>
        <taxon>Arundo</taxon>
    </lineage>
</organism>
<name>A0A0A9G617_ARUDO</name>
<proteinExistence type="predicted"/>
<protein>
    <submittedName>
        <fullName evidence="1">Uncharacterized protein</fullName>
    </submittedName>
</protein>
<accession>A0A0A9G617</accession>
<reference evidence="1" key="2">
    <citation type="journal article" date="2015" name="Data Brief">
        <title>Shoot transcriptome of the giant reed, Arundo donax.</title>
        <authorList>
            <person name="Barrero R.A."/>
            <person name="Guerrero F.D."/>
            <person name="Moolhuijzen P."/>
            <person name="Goolsby J.A."/>
            <person name="Tidwell J."/>
            <person name="Bellgard S.E."/>
            <person name="Bellgard M.I."/>
        </authorList>
    </citation>
    <scope>NUCLEOTIDE SEQUENCE</scope>
    <source>
        <tissue evidence="1">Shoot tissue taken approximately 20 cm above the soil surface</tissue>
    </source>
</reference>
<evidence type="ECO:0000313" key="1">
    <source>
        <dbReference type="EMBL" id="JAE18919.1"/>
    </source>
</evidence>
<dbReference type="EMBL" id="GBRH01178977">
    <property type="protein sequence ID" value="JAE18919.1"/>
    <property type="molecule type" value="Transcribed_RNA"/>
</dbReference>
<reference evidence="1" key="1">
    <citation type="submission" date="2014-09" db="EMBL/GenBank/DDBJ databases">
        <authorList>
            <person name="Magalhaes I.L.F."/>
            <person name="Oliveira U."/>
            <person name="Santos F.R."/>
            <person name="Vidigal T.H.D.A."/>
            <person name="Brescovit A.D."/>
            <person name="Santos A.J."/>
        </authorList>
    </citation>
    <scope>NUCLEOTIDE SEQUENCE</scope>
    <source>
        <tissue evidence="1">Shoot tissue taken approximately 20 cm above the soil surface</tissue>
    </source>
</reference>
<dbReference type="AlphaFoldDB" id="A0A0A9G617"/>